<dbReference type="AlphaFoldDB" id="Q6SKB3"/>
<feature type="region of interest" description="Disordered" evidence="1">
    <location>
        <begin position="196"/>
        <end position="224"/>
    </location>
</feature>
<reference evidence="2" key="1">
    <citation type="journal article" date="2004" name="Appl. Environ. Microbiol.">
        <title>Arthrobacter aurescens TC1 atrazine catabolism genes trzN, atzB, and atzC are linked on a 160-kilobase region and are functional in Escherichia coli.</title>
        <authorList>
            <person name="Sajjaphan K."/>
            <person name="Shapir N."/>
            <person name="Wackett L.P."/>
            <person name="Palmer M."/>
            <person name="Blackmon B."/>
            <person name="Tomkins J."/>
            <person name="Sadowsky M.J."/>
        </authorList>
    </citation>
    <scope>NUCLEOTIDE SEQUENCE</scope>
    <source>
        <strain evidence="2">TC1</strain>
        <plasmid evidence="2">pAA1</plasmid>
    </source>
</reference>
<keyword evidence="2" id="KW-0614">Plasmid</keyword>
<geneLocation type="plasmid" evidence="2">
    <name>pAA1</name>
</geneLocation>
<evidence type="ECO:0008006" key="3">
    <source>
        <dbReference type="Google" id="ProtNLM"/>
    </source>
</evidence>
<protein>
    <recommendedName>
        <fullName evidence="3">PASTA domain-containing protein</fullName>
    </recommendedName>
</protein>
<evidence type="ECO:0000313" key="2">
    <source>
        <dbReference type="EMBL" id="AAS20059.1"/>
    </source>
</evidence>
<dbReference type="EMBL" id="AY456696">
    <property type="protein sequence ID" value="AAS20059.1"/>
    <property type="molecule type" value="Genomic_DNA"/>
</dbReference>
<organism evidence="2">
    <name type="scientific">Paenarthrobacter aurescens</name>
    <name type="common">Arthrobacter aurescens</name>
    <dbReference type="NCBI Taxonomy" id="43663"/>
    <lineage>
        <taxon>Bacteria</taxon>
        <taxon>Bacillati</taxon>
        <taxon>Actinomycetota</taxon>
        <taxon>Actinomycetes</taxon>
        <taxon>Micrococcales</taxon>
        <taxon>Micrococcaceae</taxon>
        <taxon>Paenarthrobacter</taxon>
    </lineage>
</organism>
<feature type="compositionally biased region" description="Basic and acidic residues" evidence="1">
    <location>
        <begin position="196"/>
        <end position="214"/>
    </location>
</feature>
<evidence type="ECO:0000256" key="1">
    <source>
        <dbReference type="SAM" id="MobiDB-lite"/>
    </source>
</evidence>
<accession>Q6SKB3</accession>
<name>Q6SKB3_PAEAU</name>
<sequence>MVAACPFPDDGHLLRRTGNRAVGAEHAAIPCQGTKPLLASRAYPEELARISWHLCGGWVSAFRARECRCQFDCHVFILPSGGGGHPDATHGLLLSDCEKQTIPIGGVMPDEPTDDQRAAEFVVVPDVVGERFLSARDVALSAGLALANPDPDGRPISAIAWPNNPVVQSQSPGPGSVLYRNDSLRVWLRIDREPDMAHKLDEPPPSVDWEHATSDKPTQSRRRKAALRLRMSLGARG</sequence>
<proteinExistence type="predicted"/>